<name>A0ABX1IZR9_9PSEU</name>
<accession>A0ABX1IZR9</accession>
<dbReference type="Gene3D" id="1.10.10.10">
    <property type="entry name" value="Winged helix-like DNA-binding domain superfamily/Winged helix DNA-binding domain"/>
    <property type="match status" value="1"/>
</dbReference>
<dbReference type="Proteomes" id="UP000715441">
    <property type="component" value="Unassembled WGS sequence"/>
</dbReference>
<reference evidence="5 6" key="1">
    <citation type="submission" date="2020-04" db="EMBL/GenBank/DDBJ databases">
        <title>Novel species.</title>
        <authorList>
            <person name="Teo W.F.A."/>
            <person name="Lipun K."/>
            <person name="Srisuk N."/>
            <person name="Duangmal K."/>
        </authorList>
    </citation>
    <scope>NUCLEOTIDE SEQUENCE [LARGE SCALE GENOMIC DNA]</scope>
    <source>
        <strain evidence="5 6">K13G38</strain>
    </source>
</reference>
<dbReference type="Pfam" id="PF01047">
    <property type="entry name" value="MarR"/>
    <property type="match status" value="1"/>
</dbReference>
<keyword evidence="3" id="KW-0804">Transcription</keyword>
<dbReference type="InterPro" id="IPR036390">
    <property type="entry name" value="WH_DNA-bd_sf"/>
</dbReference>
<evidence type="ECO:0000313" key="5">
    <source>
        <dbReference type="EMBL" id="NKQ53025.1"/>
    </source>
</evidence>
<keyword evidence="6" id="KW-1185">Reference proteome</keyword>
<dbReference type="SUPFAM" id="SSF46785">
    <property type="entry name" value="Winged helix' DNA-binding domain"/>
    <property type="match status" value="1"/>
</dbReference>
<gene>
    <name evidence="5" type="ORF">HFP15_09040</name>
</gene>
<dbReference type="SMART" id="SM00347">
    <property type="entry name" value="HTH_MARR"/>
    <property type="match status" value="1"/>
</dbReference>
<evidence type="ECO:0000259" key="4">
    <source>
        <dbReference type="PROSITE" id="PS50995"/>
    </source>
</evidence>
<sequence>MRKPSRMPIGLRLANTAKTVGRAFDDTLAAAGGSSPVWLVLLTLKTQAMASQREIAAAVGIQGATLTHHLNGMERDGLITRTRDPENRRVHQVRLTGQGEEMFHRLATAAQAHDERLREGFTEDELETLEKLLTRLQANVTAPREGA</sequence>
<protein>
    <submittedName>
        <fullName evidence="5">Winged helix-turn-helix transcriptional regulator</fullName>
    </submittedName>
</protein>
<dbReference type="PRINTS" id="PR00598">
    <property type="entry name" value="HTHMARR"/>
</dbReference>
<organism evidence="5 6">
    <name type="scientific">Amycolatopsis acididurans</name>
    <dbReference type="NCBI Taxonomy" id="2724524"/>
    <lineage>
        <taxon>Bacteria</taxon>
        <taxon>Bacillati</taxon>
        <taxon>Actinomycetota</taxon>
        <taxon>Actinomycetes</taxon>
        <taxon>Pseudonocardiales</taxon>
        <taxon>Pseudonocardiaceae</taxon>
        <taxon>Amycolatopsis</taxon>
    </lineage>
</organism>
<feature type="domain" description="HTH marR-type" evidence="4">
    <location>
        <begin position="6"/>
        <end position="138"/>
    </location>
</feature>
<evidence type="ECO:0000256" key="3">
    <source>
        <dbReference type="ARBA" id="ARBA00023163"/>
    </source>
</evidence>
<evidence type="ECO:0000256" key="1">
    <source>
        <dbReference type="ARBA" id="ARBA00023015"/>
    </source>
</evidence>
<comment type="caution">
    <text evidence="5">The sequence shown here is derived from an EMBL/GenBank/DDBJ whole genome shotgun (WGS) entry which is preliminary data.</text>
</comment>
<evidence type="ECO:0000313" key="6">
    <source>
        <dbReference type="Proteomes" id="UP000715441"/>
    </source>
</evidence>
<keyword evidence="1" id="KW-0805">Transcription regulation</keyword>
<dbReference type="PANTHER" id="PTHR42756">
    <property type="entry name" value="TRANSCRIPTIONAL REGULATOR, MARR"/>
    <property type="match status" value="1"/>
</dbReference>
<dbReference type="PROSITE" id="PS50995">
    <property type="entry name" value="HTH_MARR_2"/>
    <property type="match status" value="1"/>
</dbReference>
<evidence type="ECO:0000256" key="2">
    <source>
        <dbReference type="ARBA" id="ARBA00023125"/>
    </source>
</evidence>
<dbReference type="EMBL" id="JAAXLS010000004">
    <property type="protein sequence ID" value="NKQ53025.1"/>
    <property type="molecule type" value="Genomic_DNA"/>
</dbReference>
<dbReference type="InterPro" id="IPR000835">
    <property type="entry name" value="HTH_MarR-typ"/>
</dbReference>
<dbReference type="InterPro" id="IPR036388">
    <property type="entry name" value="WH-like_DNA-bd_sf"/>
</dbReference>
<dbReference type="PANTHER" id="PTHR42756:SF1">
    <property type="entry name" value="TRANSCRIPTIONAL REPRESSOR OF EMRAB OPERON"/>
    <property type="match status" value="1"/>
</dbReference>
<proteinExistence type="predicted"/>
<keyword evidence="2" id="KW-0238">DNA-binding</keyword>